<dbReference type="EMBL" id="PNBA02000019">
    <property type="protein sequence ID" value="KAG6391712.1"/>
    <property type="molecule type" value="Genomic_DNA"/>
</dbReference>
<evidence type="ECO:0000313" key="7">
    <source>
        <dbReference type="EMBL" id="KAG6391712.1"/>
    </source>
</evidence>
<dbReference type="Pfam" id="PF16575">
    <property type="entry name" value="CLP1_P"/>
    <property type="match status" value="1"/>
</dbReference>
<dbReference type="PANTHER" id="PTHR12755:SF3">
    <property type="entry name" value="POLYNUCLEOTIDE 5'-HYDROXYL-KINASE NOL9"/>
    <property type="match status" value="1"/>
</dbReference>
<dbReference type="GO" id="GO:0051731">
    <property type="term" value="F:polynucleotide 5'-hydroxyl-kinase activity"/>
    <property type="evidence" value="ECO:0007669"/>
    <property type="project" value="InterPro"/>
</dbReference>
<reference evidence="7" key="2">
    <citation type="submission" date="2020-08" db="EMBL/GenBank/DDBJ databases">
        <title>Plant Genome Project.</title>
        <authorList>
            <person name="Zhang R.-G."/>
        </authorList>
    </citation>
    <scope>NUCLEOTIDE SEQUENCE</scope>
    <source>
        <strain evidence="7">Huo1</strain>
        <tissue evidence="7">Leaf</tissue>
    </source>
</reference>
<name>A0A8X8Z597_SALSN</name>
<dbReference type="GO" id="GO:0005634">
    <property type="term" value="C:nucleus"/>
    <property type="evidence" value="ECO:0007669"/>
    <property type="project" value="TreeGrafter"/>
</dbReference>
<protein>
    <recommendedName>
        <fullName evidence="6">Clp1 P-loop domain-containing protein</fullName>
    </recommendedName>
</protein>
<keyword evidence="5" id="KW-0067">ATP-binding</keyword>
<proteinExistence type="inferred from homology"/>
<reference evidence="7" key="1">
    <citation type="submission" date="2018-01" db="EMBL/GenBank/DDBJ databases">
        <authorList>
            <person name="Mao J.F."/>
        </authorList>
    </citation>
    <scope>NUCLEOTIDE SEQUENCE</scope>
    <source>
        <strain evidence="7">Huo1</strain>
        <tissue evidence="7">Leaf</tissue>
    </source>
</reference>
<dbReference type="Gene3D" id="3.40.50.300">
    <property type="entry name" value="P-loop containing nucleotide triphosphate hydrolases"/>
    <property type="match status" value="1"/>
</dbReference>
<evidence type="ECO:0000256" key="4">
    <source>
        <dbReference type="ARBA" id="ARBA00022777"/>
    </source>
</evidence>
<comment type="caution">
    <text evidence="7">The sequence shown here is derived from an EMBL/GenBank/DDBJ whole genome shotgun (WGS) entry which is preliminary data.</text>
</comment>
<dbReference type="Proteomes" id="UP000298416">
    <property type="component" value="Unassembled WGS sequence"/>
</dbReference>
<feature type="domain" description="Clp1 P-loop" evidence="6">
    <location>
        <begin position="79"/>
        <end position="218"/>
    </location>
</feature>
<evidence type="ECO:0000256" key="3">
    <source>
        <dbReference type="ARBA" id="ARBA00022741"/>
    </source>
</evidence>
<evidence type="ECO:0000313" key="8">
    <source>
        <dbReference type="Proteomes" id="UP000298416"/>
    </source>
</evidence>
<gene>
    <name evidence="7" type="ORF">SASPL_149470</name>
</gene>
<dbReference type="InterPro" id="IPR045116">
    <property type="entry name" value="Clp1/Grc3"/>
</dbReference>
<dbReference type="GO" id="GO:0000448">
    <property type="term" value="P:cleavage in ITS2 between 5.8S rRNA and LSU-rRNA of tricistronic rRNA transcript (SSU-rRNA, 5.8S rRNA, LSU-rRNA)"/>
    <property type="evidence" value="ECO:0007669"/>
    <property type="project" value="TreeGrafter"/>
</dbReference>
<evidence type="ECO:0000256" key="5">
    <source>
        <dbReference type="ARBA" id="ARBA00022840"/>
    </source>
</evidence>
<keyword evidence="8" id="KW-1185">Reference proteome</keyword>
<evidence type="ECO:0000259" key="6">
    <source>
        <dbReference type="Pfam" id="PF16575"/>
    </source>
</evidence>
<dbReference type="GO" id="GO:0005524">
    <property type="term" value="F:ATP binding"/>
    <property type="evidence" value="ECO:0007669"/>
    <property type="project" value="UniProtKB-KW"/>
</dbReference>
<dbReference type="InterPro" id="IPR032319">
    <property type="entry name" value="CLP1_P"/>
</dbReference>
<organism evidence="7">
    <name type="scientific">Salvia splendens</name>
    <name type="common">Scarlet sage</name>
    <dbReference type="NCBI Taxonomy" id="180675"/>
    <lineage>
        <taxon>Eukaryota</taxon>
        <taxon>Viridiplantae</taxon>
        <taxon>Streptophyta</taxon>
        <taxon>Embryophyta</taxon>
        <taxon>Tracheophyta</taxon>
        <taxon>Spermatophyta</taxon>
        <taxon>Magnoliopsida</taxon>
        <taxon>eudicotyledons</taxon>
        <taxon>Gunneridae</taxon>
        <taxon>Pentapetalae</taxon>
        <taxon>asterids</taxon>
        <taxon>lamiids</taxon>
        <taxon>Lamiales</taxon>
        <taxon>Lamiaceae</taxon>
        <taxon>Nepetoideae</taxon>
        <taxon>Mentheae</taxon>
        <taxon>Salviinae</taxon>
        <taxon>Salvia</taxon>
        <taxon>Salvia subgen. Calosphace</taxon>
        <taxon>core Calosphace</taxon>
    </lineage>
</organism>
<sequence length="326" mass="36387">MEAAAEKESPSPKIFIPIEWSTAADLIAFGSVSFPIAFVCGPKNSGKTTFSRHLVNVLLQNYTHSFMDCKVTVFFRFLHKRVAFLETDVGQTEFTPPGLLALTVIDKITPVILTTVSLFGARFDDSMRENSCKIAFAKCFFFGDISSKRDPTTYLAYIKALYDHYMETEIQGAGLPLVINTPGWVKGIGYEILVEMLRYISVTRVVKLQRSVLARNLPDGPFWLDEGDADAATTVIEINAPPQNHITSMAPMRKDALLQRDLRLMAYFKQCFPSDTIISTIKELSHALVSHPPYEIPISSIKIKHLHCQVQGCIAPYLSTNVLSTN</sequence>
<keyword evidence="2" id="KW-0808">Transferase</keyword>
<evidence type="ECO:0000256" key="2">
    <source>
        <dbReference type="ARBA" id="ARBA00022679"/>
    </source>
</evidence>
<dbReference type="InterPro" id="IPR027417">
    <property type="entry name" value="P-loop_NTPase"/>
</dbReference>
<accession>A0A8X8Z597</accession>
<comment type="similarity">
    <text evidence="1">Belongs to the Clp1 family. NOL9/GRC3 subfamily.</text>
</comment>
<dbReference type="AlphaFoldDB" id="A0A8X8Z597"/>
<keyword evidence="3" id="KW-0547">Nucleotide-binding</keyword>
<dbReference type="PANTHER" id="PTHR12755">
    <property type="entry name" value="CLEAVAGE/POLYADENYLATION FACTOR IA SUBUNIT CLP1P"/>
    <property type="match status" value="1"/>
</dbReference>
<keyword evidence="4" id="KW-0418">Kinase</keyword>
<evidence type="ECO:0000256" key="1">
    <source>
        <dbReference type="ARBA" id="ARBA00011003"/>
    </source>
</evidence>